<evidence type="ECO:0000256" key="10">
    <source>
        <dbReference type="ARBA" id="ARBA00023239"/>
    </source>
</evidence>
<evidence type="ECO:0000256" key="13">
    <source>
        <dbReference type="RuleBase" id="RU363083"/>
    </source>
</evidence>
<comment type="subunit">
    <text evidence="5 13">In the native structure, TdcB is in a dimeric form, whereas in the TdcB-AMP complex, it exists in a tetrameric form (dimer of dimers).</text>
</comment>
<evidence type="ECO:0000259" key="14">
    <source>
        <dbReference type="Pfam" id="PF00291"/>
    </source>
</evidence>
<evidence type="ECO:0000256" key="6">
    <source>
        <dbReference type="ARBA" id="ARBA00012096"/>
    </source>
</evidence>
<comment type="caution">
    <text evidence="15">The sequence shown here is derived from an EMBL/GenBank/DDBJ whole genome shotgun (WGS) entry which is preliminary data.</text>
</comment>
<dbReference type="InterPro" id="IPR050147">
    <property type="entry name" value="Ser/Thr_Dehydratase"/>
</dbReference>
<dbReference type="GO" id="GO:0000166">
    <property type="term" value="F:nucleotide binding"/>
    <property type="evidence" value="ECO:0007669"/>
    <property type="project" value="UniProtKB-KW"/>
</dbReference>
<dbReference type="PANTHER" id="PTHR48078">
    <property type="entry name" value="THREONINE DEHYDRATASE, MITOCHONDRIAL-RELATED"/>
    <property type="match status" value="1"/>
</dbReference>
<evidence type="ECO:0000256" key="4">
    <source>
        <dbReference type="ARBA" id="ARBA00010869"/>
    </source>
</evidence>
<dbReference type="Gene3D" id="3.40.50.1100">
    <property type="match status" value="2"/>
</dbReference>
<organism evidence="15 16">
    <name type="scientific">Paenibacillus contaminans</name>
    <dbReference type="NCBI Taxonomy" id="450362"/>
    <lineage>
        <taxon>Bacteria</taxon>
        <taxon>Bacillati</taxon>
        <taxon>Bacillota</taxon>
        <taxon>Bacilli</taxon>
        <taxon>Bacillales</taxon>
        <taxon>Paenibacillaceae</taxon>
        <taxon>Paenibacillus</taxon>
    </lineage>
</organism>
<dbReference type="GO" id="GO:0004794">
    <property type="term" value="F:threonine deaminase activity"/>
    <property type="evidence" value="ECO:0007669"/>
    <property type="project" value="UniProtKB-EC"/>
</dbReference>
<reference evidence="15 16" key="1">
    <citation type="journal article" date="2009" name="Int. J. Syst. Evol. Microbiol.">
        <title>Paenibacillus contaminans sp. nov., isolated from a contaminated laboratory plate.</title>
        <authorList>
            <person name="Chou J.H."/>
            <person name="Lee J.H."/>
            <person name="Lin M.C."/>
            <person name="Chang P.S."/>
            <person name="Arun A.B."/>
            <person name="Young C.C."/>
            <person name="Chen W.M."/>
        </authorList>
    </citation>
    <scope>NUCLEOTIDE SEQUENCE [LARGE SCALE GENOMIC DNA]</scope>
    <source>
        <strain evidence="15 16">CKOBP-6</strain>
    </source>
</reference>
<evidence type="ECO:0000256" key="9">
    <source>
        <dbReference type="ARBA" id="ARBA00022898"/>
    </source>
</evidence>
<comment type="cofactor">
    <cofactor evidence="2 13">
        <name>pyridoxal 5'-phosphate</name>
        <dbReference type="ChEBI" id="CHEBI:597326"/>
    </cofactor>
</comment>
<dbReference type="CDD" id="cd01562">
    <property type="entry name" value="Thr-dehyd"/>
    <property type="match status" value="1"/>
</dbReference>
<dbReference type="Pfam" id="PF00291">
    <property type="entry name" value="PALP"/>
    <property type="match status" value="1"/>
</dbReference>
<comment type="pathway">
    <text evidence="3 13">Amino-acid degradation; L-threonine degradation via propanoate pathway; propanoate from L-threonine: step 1/4.</text>
</comment>
<comment type="similarity">
    <text evidence="4 13">Belongs to the serine/threonine dehydratase family.</text>
</comment>
<dbReference type="NCBIfam" id="TIGR01127">
    <property type="entry name" value="ilvA_1Cterm"/>
    <property type="match status" value="1"/>
</dbReference>
<dbReference type="InterPro" id="IPR036052">
    <property type="entry name" value="TrpB-like_PALP_sf"/>
</dbReference>
<proteinExistence type="inferred from homology"/>
<accession>A0A329MND3</accession>
<dbReference type="GO" id="GO:0070689">
    <property type="term" value="P:L-threonine catabolic process to propionate"/>
    <property type="evidence" value="ECO:0007669"/>
    <property type="project" value="UniProtKB-UniPathway"/>
</dbReference>
<dbReference type="EMBL" id="QMFB01000007">
    <property type="protein sequence ID" value="RAV20806.1"/>
    <property type="molecule type" value="Genomic_DNA"/>
</dbReference>
<dbReference type="GO" id="GO:0009097">
    <property type="term" value="P:isoleucine biosynthetic process"/>
    <property type="evidence" value="ECO:0007669"/>
    <property type="project" value="TreeGrafter"/>
</dbReference>
<evidence type="ECO:0000256" key="5">
    <source>
        <dbReference type="ARBA" id="ARBA00011447"/>
    </source>
</evidence>
<evidence type="ECO:0000313" key="16">
    <source>
        <dbReference type="Proteomes" id="UP000250369"/>
    </source>
</evidence>
<evidence type="ECO:0000256" key="3">
    <source>
        <dbReference type="ARBA" id="ARBA00004958"/>
    </source>
</evidence>
<evidence type="ECO:0000313" key="15">
    <source>
        <dbReference type="EMBL" id="RAV20806.1"/>
    </source>
</evidence>
<keyword evidence="9 13" id="KW-0663">Pyridoxal phosphate</keyword>
<dbReference type="FunFam" id="3.40.50.1100:FF:000007">
    <property type="entry name" value="L-threonine dehydratase catabolic TdcB"/>
    <property type="match status" value="1"/>
</dbReference>
<evidence type="ECO:0000256" key="8">
    <source>
        <dbReference type="ARBA" id="ARBA00022533"/>
    </source>
</evidence>
<keyword evidence="16" id="KW-1185">Reference proteome</keyword>
<keyword evidence="10 13" id="KW-0456">Lyase</keyword>
<evidence type="ECO:0000256" key="7">
    <source>
        <dbReference type="ARBA" id="ARBA00022248"/>
    </source>
</evidence>
<sequence length="339" mass="35806">MQTILKNIEKEGLVVFDGDCQVTVQQIVQARSRLRTVVHRTPLQHSNTFSAMTGTDLYMKLENLQKTGAFKLRGAYNKLALLSEAERKNGVITASAGNHAQGVACAAAAFGIASTVFMPETAPLSKKAATENYGSRVVLTGCNYDEAFAAAQNAAVESGAVFVHAFDDPDIIAGQGTIGLDIMDELPDAEAIVVPIGGGGLISGIALAAKTINPNIQIIGVQPEQSNAAALSWRSKQLEQIAAPMSIADGLNVKRPGEITFPLIDRLVDDVVTVPEHAIMHAMRLYLERAKLLVEGAGAISLAALIDGCGYLKGKRTVVLVSGGNVDLTKIGMLTERSV</sequence>
<dbReference type="EC" id="4.3.1.19" evidence="6 13"/>
<dbReference type="AlphaFoldDB" id="A0A329MND3"/>
<dbReference type="OrthoDB" id="9811476at2"/>
<name>A0A329MND3_9BACL</name>
<gene>
    <name evidence="15" type="ORF">DQG23_13825</name>
</gene>
<dbReference type="GO" id="GO:0030170">
    <property type="term" value="F:pyridoxal phosphate binding"/>
    <property type="evidence" value="ECO:0007669"/>
    <property type="project" value="InterPro"/>
</dbReference>
<keyword evidence="8" id="KW-0021">Allosteric enzyme</keyword>
<dbReference type="UniPathway" id="UPA00052">
    <property type="reaction ID" value="UER00507"/>
</dbReference>
<evidence type="ECO:0000256" key="11">
    <source>
        <dbReference type="ARBA" id="ARBA00025527"/>
    </source>
</evidence>
<evidence type="ECO:0000256" key="2">
    <source>
        <dbReference type="ARBA" id="ARBA00001933"/>
    </source>
</evidence>
<comment type="catalytic activity">
    <reaction evidence="1 13">
        <text>L-threonine = 2-oxobutanoate + NH4(+)</text>
        <dbReference type="Rhea" id="RHEA:22108"/>
        <dbReference type="ChEBI" id="CHEBI:16763"/>
        <dbReference type="ChEBI" id="CHEBI:28938"/>
        <dbReference type="ChEBI" id="CHEBI:57926"/>
        <dbReference type="EC" id="4.3.1.19"/>
    </reaction>
</comment>
<dbReference type="InterPro" id="IPR000634">
    <property type="entry name" value="Ser/Thr_deHydtase_PyrdxlP-BS"/>
</dbReference>
<dbReference type="SUPFAM" id="SSF53686">
    <property type="entry name" value="Tryptophan synthase beta subunit-like PLP-dependent enzymes"/>
    <property type="match status" value="1"/>
</dbReference>
<dbReference type="PANTHER" id="PTHR48078:SF6">
    <property type="entry name" value="L-THREONINE DEHYDRATASE CATABOLIC TDCB"/>
    <property type="match status" value="1"/>
</dbReference>
<feature type="domain" description="Tryptophan synthase beta chain-like PALP" evidence="14">
    <location>
        <begin position="37"/>
        <end position="323"/>
    </location>
</feature>
<dbReference type="GO" id="GO:0006565">
    <property type="term" value="P:L-serine catabolic process"/>
    <property type="evidence" value="ECO:0007669"/>
    <property type="project" value="TreeGrafter"/>
</dbReference>
<dbReference type="GO" id="GO:0003941">
    <property type="term" value="F:L-serine ammonia-lyase activity"/>
    <property type="evidence" value="ECO:0007669"/>
    <property type="project" value="TreeGrafter"/>
</dbReference>
<keyword evidence="13" id="KW-0547">Nucleotide-binding</keyword>
<protein>
    <recommendedName>
        <fullName evidence="7 13">L-threonine dehydratase catabolic TdcB</fullName>
        <ecNumber evidence="6 13">4.3.1.19</ecNumber>
    </recommendedName>
    <alternativeName>
        <fullName evidence="12 13">Threonine deaminase</fullName>
    </alternativeName>
</protein>
<evidence type="ECO:0000256" key="12">
    <source>
        <dbReference type="ARBA" id="ARBA00031427"/>
    </source>
</evidence>
<evidence type="ECO:0000256" key="1">
    <source>
        <dbReference type="ARBA" id="ARBA00001274"/>
    </source>
</evidence>
<dbReference type="PROSITE" id="PS00165">
    <property type="entry name" value="DEHYDRATASE_SER_THR"/>
    <property type="match status" value="1"/>
</dbReference>
<dbReference type="FunFam" id="3.40.50.1100:FF:000005">
    <property type="entry name" value="Threonine dehydratase catabolic"/>
    <property type="match status" value="1"/>
</dbReference>
<dbReference type="InterPro" id="IPR005789">
    <property type="entry name" value="Thr_deHydtase_catblc"/>
</dbReference>
<comment type="function">
    <text evidence="11 13">Catalyzes the anaerobic formation of alpha-ketobutyrate and ammonia from threonine in a two-step reaction. The first step involved a dehydration of threonine and a production of enamine intermediates (aminocrotonate), which tautomerizes to its imine form (iminobutyrate). Both intermediates are unstable and short-lived. The second step is the nonenzymatic hydrolysis of the enamine/imine intermediates to form 2-ketobutyrate and free ammonia. In the low water environment of the cell, the second step is accelerated by RidA.</text>
</comment>
<dbReference type="Proteomes" id="UP000250369">
    <property type="component" value="Unassembled WGS sequence"/>
</dbReference>
<dbReference type="InterPro" id="IPR001926">
    <property type="entry name" value="TrpB-like_PALP"/>
</dbReference>